<dbReference type="Proteomes" id="UP000019118">
    <property type="component" value="Unassembled WGS sequence"/>
</dbReference>
<dbReference type="SUPFAM" id="SSF50156">
    <property type="entry name" value="PDZ domain-like"/>
    <property type="match status" value="7"/>
</dbReference>
<feature type="domain" description="PDZ" evidence="6">
    <location>
        <begin position="1180"/>
        <end position="1263"/>
    </location>
</feature>
<evidence type="ECO:0000256" key="1">
    <source>
        <dbReference type="ARBA" id="ARBA00004370"/>
    </source>
</evidence>
<accession>A0AAR5PTU3</accession>
<comment type="subcellular location">
    <subcellularLocation>
        <location evidence="1">Membrane</location>
    </subcellularLocation>
</comment>
<feature type="compositionally biased region" description="Low complexity" evidence="5">
    <location>
        <begin position="1288"/>
        <end position="1297"/>
    </location>
</feature>
<dbReference type="EnsemblMetazoa" id="XM_019908874.1">
    <property type="protein sequence ID" value="XP_019764433.1"/>
    <property type="gene ID" value="LOC109540469"/>
</dbReference>
<dbReference type="CDD" id="cd06668">
    <property type="entry name" value="PDZ4_MUPP1-like"/>
    <property type="match status" value="1"/>
</dbReference>
<dbReference type="InterPro" id="IPR036034">
    <property type="entry name" value="PDZ_sf"/>
</dbReference>
<dbReference type="CDD" id="cd06671">
    <property type="entry name" value="PDZ7_MUPP1-PD6_PATJ-like"/>
    <property type="match status" value="1"/>
</dbReference>
<dbReference type="PANTHER" id="PTHR19964:SF92">
    <property type="entry name" value="PATJ HOMOLOG"/>
    <property type="match status" value="1"/>
</dbReference>
<evidence type="ECO:0000256" key="5">
    <source>
        <dbReference type="SAM" id="MobiDB-lite"/>
    </source>
</evidence>
<dbReference type="GO" id="GO:0016020">
    <property type="term" value="C:membrane"/>
    <property type="evidence" value="ECO:0007669"/>
    <property type="project" value="UniProtKB-SubCell"/>
</dbReference>
<reference evidence="8" key="1">
    <citation type="journal article" date="2013" name="Genome Biol.">
        <title>Draft genome of the mountain pine beetle, Dendroctonus ponderosae Hopkins, a major forest pest.</title>
        <authorList>
            <person name="Keeling C.I."/>
            <person name="Yuen M.M."/>
            <person name="Liao N.Y."/>
            <person name="Docking T.R."/>
            <person name="Chan S.K."/>
            <person name="Taylor G.A."/>
            <person name="Palmquist D.L."/>
            <person name="Jackman S.D."/>
            <person name="Nguyen A."/>
            <person name="Li M."/>
            <person name="Henderson H."/>
            <person name="Janes J.K."/>
            <person name="Zhao Y."/>
            <person name="Pandoh P."/>
            <person name="Moore R."/>
            <person name="Sperling F.A."/>
            <person name="Huber D.P."/>
            <person name="Birol I."/>
            <person name="Jones S.J."/>
            <person name="Bohlmann J."/>
        </authorList>
    </citation>
    <scope>NUCLEOTIDE SEQUENCE</scope>
</reference>
<feature type="compositionally biased region" description="Polar residues" evidence="5">
    <location>
        <begin position="971"/>
        <end position="984"/>
    </location>
</feature>
<dbReference type="Gene3D" id="2.30.42.10">
    <property type="match status" value="7"/>
</dbReference>
<evidence type="ECO:0000256" key="4">
    <source>
        <dbReference type="ARBA" id="ARBA00023136"/>
    </source>
</evidence>
<keyword evidence="4" id="KW-0472">Membrane</keyword>
<evidence type="ECO:0000256" key="3">
    <source>
        <dbReference type="ARBA" id="ARBA00022737"/>
    </source>
</evidence>
<organism evidence="7 8">
    <name type="scientific">Dendroctonus ponderosae</name>
    <name type="common">Mountain pine beetle</name>
    <dbReference type="NCBI Taxonomy" id="77166"/>
    <lineage>
        <taxon>Eukaryota</taxon>
        <taxon>Metazoa</taxon>
        <taxon>Ecdysozoa</taxon>
        <taxon>Arthropoda</taxon>
        <taxon>Hexapoda</taxon>
        <taxon>Insecta</taxon>
        <taxon>Pterygota</taxon>
        <taxon>Neoptera</taxon>
        <taxon>Endopterygota</taxon>
        <taxon>Coleoptera</taxon>
        <taxon>Polyphaga</taxon>
        <taxon>Cucujiformia</taxon>
        <taxon>Curculionidae</taxon>
        <taxon>Scolytinae</taxon>
        <taxon>Dendroctonus</taxon>
    </lineage>
</organism>
<dbReference type="PROSITE" id="PS50106">
    <property type="entry name" value="PDZ"/>
    <property type="match status" value="8"/>
</dbReference>
<feature type="domain" description="PDZ" evidence="6">
    <location>
        <begin position="811"/>
        <end position="904"/>
    </location>
</feature>
<evidence type="ECO:0000259" key="6">
    <source>
        <dbReference type="PROSITE" id="PS50106"/>
    </source>
</evidence>
<evidence type="ECO:0000313" key="8">
    <source>
        <dbReference type="Proteomes" id="UP000019118"/>
    </source>
</evidence>
<dbReference type="PANTHER" id="PTHR19964">
    <property type="entry name" value="MULTIPLE PDZ DOMAIN PROTEIN"/>
    <property type="match status" value="1"/>
</dbReference>
<proteinExistence type="predicted"/>
<protein>
    <recommendedName>
        <fullName evidence="6">PDZ domain-containing protein</fullName>
    </recommendedName>
</protein>
<feature type="region of interest" description="Disordered" evidence="5">
    <location>
        <begin position="940"/>
        <end position="1022"/>
    </location>
</feature>
<dbReference type="FunFam" id="2.30.42.10:FF:000070">
    <property type="entry name" value="Multiple PDZ domain protein"/>
    <property type="match status" value="1"/>
</dbReference>
<evidence type="ECO:0000313" key="7">
    <source>
        <dbReference type="EnsemblMetazoa" id="XP_019764433.1"/>
    </source>
</evidence>
<feature type="domain" description="PDZ" evidence="6">
    <location>
        <begin position="1413"/>
        <end position="1495"/>
    </location>
</feature>
<feature type="domain" description="PDZ" evidence="6">
    <location>
        <begin position="145"/>
        <end position="234"/>
    </location>
</feature>
<feature type="region of interest" description="Disordered" evidence="5">
    <location>
        <begin position="534"/>
        <end position="566"/>
    </location>
</feature>
<feature type="domain" description="PDZ" evidence="6">
    <location>
        <begin position="1"/>
        <end position="36"/>
    </location>
</feature>
<dbReference type="InterPro" id="IPR051342">
    <property type="entry name" value="PDZ_scaffold"/>
</dbReference>
<sequence length="1503" mass="163726">MLQVNGTSVIGFTNHQAVEVLKNTGSLVNIKFERYLRGPKYEQLQQAIKANEMRPPSPPSPTISSLPKVPFSLVHMSHLGIEPEGESHTSIDFDSAVLFESISPVDEEKEIVIDGGKSLQFSIKSQEAIFEKWKDLIDKSAQIVIAEMNKTEQSGLGISLEGTVDVEDGKEVRPHHYIRNILPDGPVGLNGVLQSGDELLEVNGIQLLGLNHLEVVSILRQLPTFVNLVCARYPVPIRIIDTSQHPEAFQARKILAGSLQTLIPTADASRLVKAKSESSIASSLGSEAVSTSKSRSLELIAGLPMWCEEATIVELSKGDHGLGFSILDYQDPLSPQETVIVIRSLVPGGVAQADGRLIPGDRLLAVDNIDVSRAPLDTAVQVLKGLPKGPVKIAVAKPLNGGDAVSRTSQETEEDQTCLEDFQECIEEFQEDLVSVPIFIEDEHSFNHSPCTSQVEDFGQKNFHRHNHVSNADILENNYLNIKELARDSIGDSDIDISFKSTNDNCLDHSGRNGGCDNIQLIMKSQKRTCFEKTDSLTQSEKPSLSDKDDYETCMSDSLSENNTKVEKPQVQILDDNVNVETFFGMDDTTPTNSKVDLSNSSHFYTTSFFKTSATNQVPSSSEPCLPTEPFPNSKSICFETKLDDLKSYDNQDVCEGDEFFLVQYPSEPSKQVVCKSVSVPNVQDNSDLSANSKLTYKLREYYNDYENCLDAYKEATIFEKISWEMSDSQIFNEIFLPFKSRSAPNVMDRSFVTLTYDPGPDSGRRKSAFVAGYPINECEMTVIRHIEPDYGNMKNHKESAVHKHWGSTHVVKVFREANKSLGISIVGGKVDVQSSDRQTEALLGIFVKHVTPESPAGKTGQFKTGDRILEVSGIDLREATHDKAVEAIRSAPNPVVFLVQSLIPWLNLQHDNNIADDNDCRLPLSSPNTQEKKGLAVNFADNGNAPELPVNHQDDQCVSKEDSNEHNEEISSLSEINKPTADQSVIIDSGSDEEDEEDAAELEGRTVSSKGHQIDRASAANFKRSKEEIAADKEEEDDFGYTTNKVKKKYGNLGHTILMVQLERDSGGLGLSLAGHRDRSCMAVFVCGLNPNGAAFKTGSVEIGDEILEVNGVVLHGRCHLNASAIIKGLTGPVFKVIILRRKAAVDDIAVKPITQFPVSLAEEISEEHFSATYPNVRTLAIKKTSPSLGIMIIEGKHAEVGQGIFISDIQRGSAAEEAGLEIGEMILAVNKDSLVGSSYDTAANLLKRTEGLVTLVVSKPGKKDQARAVTPTPPSQPNAEDVGKATLKTPTTPSRPTTPVPEPPADPLSCSIVPGRDTVIEINTNDEALGISFIGGKDTVINNAIILTEIYQGGAADKDGRLQEGDQIVEVNGTSLRESTNTTASQALRQTLPKMKIIVFRPTNVEYSPMEVELVKKPGKGLGLSINGKKSGKGVYIADIVPGTPAELDGRIAKGDILIAVNGQNVENVTSGEAGAILKTAMGKVSLKLHRYKPSTSNQQP</sequence>
<keyword evidence="3" id="KW-0677">Repeat</keyword>
<dbReference type="CDD" id="cd06672">
    <property type="entry name" value="PDZ8_MUPP1-PDZ7_PATJ-PDZ2_INAD-like"/>
    <property type="match status" value="1"/>
</dbReference>
<feature type="compositionally biased region" description="Pro residues" evidence="5">
    <location>
        <begin position="1298"/>
        <end position="1308"/>
    </location>
</feature>
<feature type="domain" description="PDZ" evidence="6">
    <location>
        <begin position="1060"/>
        <end position="1143"/>
    </location>
</feature>
<feature type="domain" description="PDZ" evidence="6">
    <location>
        <begin position="312"/>
        <end position="384"/>
    </location>
</feature>
<dbReference type="SMART" id="SM00228">
    <property type="entry name" value="PDZ"/>
    <property type="match status" value="7"/>
</dbReference>
<reference evidence="7" key="2">
    <citation type="submission" date="2024-08" db="UniProtKB">
        <authorList>
            <consortium name="EnsemblMetazoa"/>
        </authorList>
    </citation>
    <scope>IDENTIFICATION</scope>
</reference>
<feature type="compositionally biased region" description="Basic and acidic residues" evidence="5">
    <location>
        <begin position="953"/>
        <end position="970"/>
    </location>
</feature>
<dbReference type="Pfam" id="PF00595">
    <property type="entry name" value="PDZ"/>
    <property type="match status" value="7"/>
</dbReference>
<dbReference type="InterPro" id="IPR001478">
    <property type="entry name" value="PDZ"/>
</dbReference>
<dbReference type="CDD" id="cd06669">
    <property type="entry name" value="PDZ5_MUPP1-like"/>
    <property type="match status" value="1"/>
</dbReference>
<feature type="compositionally biased region" description="Acidic residues" evidence="5">
    <location>
        <begin position="991"/>
        <end position="1002"/>
    </location>
</feature>
<feature type="region of interest" description="Disordered" evidence="5">
    <location>
        <begin position="1265"/>
        <end position="1310"/>
    </location>
</feature>
<name>A0AAR5PTU3_DENPD</name>
<evidence type="ECO:0000256" key="2">
    <source>
        <dbReference type="ARBA" id="ARBA00022553"/>
    </source>
</evidence>
<keyword evidence="2" id="KW-0597">Phosphoprotein</keyword>
<dbReference type="CDD" id="cd23064">
    <property type="entry name" value="PDZ3_INAD-like"/>
    <property type="match status" value="1"/>
</dbReference>
<feature type="domain" description="PDZ" evidence="6">
    <location>
        <begin position="1321"/>
        <end position="1405"/>
    </location>
</feature>
<keyword evidence="8" id="KW-1185">Reference proteome</keyword>